<dbReference type="PANTHER" id="PTHR48449:SF1">
    <property type="entry name" value="DUF1985 DOMAIN-CONTAINING PROTEIN"/>
    <property type="match status" value="1"/>
</dbReference>
<organism evidence="3 4">
    <name type="scientific">Olea europaea subsp. europaea</name>
    <dbReference type="NCBI Taxonomy" id="158383"/>
    <lineage>
        <taxon>Eukaryota</taxon>
        <taxon>Viridiplantae</taxon>
        <taxon>Streptophyta</taxon>
        <taxon>Embryophyta</taxon>
        <taxon>Tracheophyta</taxon>
        <taxon>Spermatophyta</taxon>
        <taxon>Magnoliopsida</taxon>
        <taxon>eudicotyledons</taxon>
        <taxon>Gunneridae</taxon>
        <taxon>Pentapetalae</taxon>
        <taxon>asterids</taxon>
        <taxon>lamiids</taxon>
        <taxon>Lamiales</taxon>
        <taxon>Oleaceae</taxon>
        <taxon>Oleeae</taxon>
        <taxon>Olea</taxon>
    </lineage>
</organism>
<dbReference type="InterPro" id="IPR015410">
    <property type="entry name" value="DUF1985"/>
</dbReference>
<dbReference type="PANTHER" id="PTHR48449">
    <property type="entry name" value="DUF1985 DOMAIN-CONTAINING PROTEIN"/>
    <property type="match status" value="1"/>
</dbReference>
<reference evidence="3 4" key="1">
    <citation type="submission" date="2019-12" db="EMBL/GenBank/DDBJ databases">
        <authorList>
            <person name="Alioto T."/>
            <person name="Alioto T."/>
            <person name="Gomez Garrido J."/>
        </authorList>
    </citation>
    <scope>NUCLEOTIDE SEQUENCE [LARGE SCALE GENOMIC DNA]</scope>
</reference>
<name>A0A8S0PPE6_OLEEU</name>
<evidence type="ECO:0000313" key="3">
    <source>
        <dbReference type="EMBL" id="CAA2955290.1"/>
    </source>
</evidence>
<dbReference type="EMBL" id="CACTIH010000145">
    <property type="protein sequence ID" value="CAA2955290.1"/>
    <property type="molecule type" value="Genomic_DNA"/>
</dbReference>
<dbReference type="AlphaFoldDB" id="A0A8S0PPE6"/>
<evidence type="ECO:0000259" key="2">
    <source>
        <dbReference type="Pfam" id="PF09331"/>
    </source>
</evidence>
<dbReference type="Gramene" id="OE9A094536T1">
    <property type="protein sequence ID" value="OE9A094536C1"/>
    <property type="gene ID" value="OE9A094536"/>
</dbReference>
<feature type="compositionally biased region" description="Basic and acidic residues" evidence="1">
    <location>
        <begin position="488"/>
        <end position="509"/>
    </location>
</feature>
<keyword evidence="4" id="KW-1185">Reference proteome</keyword>
<evidence type="ECO:0000313" key="4">
    <source>
        <dbReference type="Proteomes" id="UP000594638"/>
    </source>
</evidence>
<feature type="compositionally biased region" description="Basic and acidic residues" evidence="1">
    <location>
        <begin position="285"/>
        <end position="318"/>
    </location>
</feature>
<dbReference type="Proteomes" id="UP000594638">
    <property type="component" value="Unassembled WGS sequence"/>
</dbReference>
<gene>
    <name evidence="3" type="ORF">OLEA9_A094536</name>
</gene>
<proteinExistence type="predicted"/>
<dbReference type="OrthoDB" id="1114298at2759"/>
<dbReference type="Pfam" id="PF09331">
    <property type="entry name" value="DUF1985"/>
    <property type="match status" value="1"/>
</dbReference>
<feature type="region of interest" description="Disordered" evidence="1">
    <location>
        <begin position="438"/>
        <end position="559"/>
    </location>
</feature>
<evidence type="ECO:0000256" key="1">
    <source>
        <dbReference type="SAM" id="MobiDB-lite"/>
    </source>
</evidence>
<feature type="compositionally biased region" description="Acidic residues" evidence="1">
    <location>
        <begin position="512"/>
        <end position="532"/>
    </location>
</feature>
<feature type="domain" description="DUF1985" evidence="2">
    <location>
        <begin position="34"/>
        <end position="140"/>
    </location>
</feature>
<accession>A0A8S0PPE6</accession>
<feature type="compositionally biased region" description="Basic residues" evidence="1">
    <location>
        <begin position="549"/>
        <end position="559"/>
    </location>
</feature>
<comment type="caution">
    <text evidence="3">The sequence shown here is derived from an EMBL/GenBank/DDBJ whole genome shotgun (WGS) entry which is preliminary data.</text>
</comment>
<feature type="region of interest" description="Disordered" evidence="1">
    <location>
        <begin position="256"/>
        <end position="360"/>
    </location>
</feature>
<protein>
    <recommendedName>
        <fullName evidence="2">DUF1985 domain-containing protein</fullName>
    </recommendedName>
</protein>
<sequence>MDNFDNRLRADFCDSCLGFLANVPEIQFFAQLIQALGHLTRFGLQEYAIVTGLHVGSFPEGDRYTKALEKRRLKEKYFKLVEKISCAQLEKAILCASTLRADRYKLGLALIVEGVITAPDNNVGIDEDTLAIVDDLELFFAIRPCLHSVWTDINVTFVLLSSRQIWAYEAMPELDECFGERVGERSPQLLCWTSTKQPQQRIYDAFFREVQLHVHTTLRPTEAERDLPYIASLVPFPNRPVQFLDDLARRVVGPQFHGAAPASGGDNGSDTGDGHDDESGAGAEDVDKSTRDGHHTPEGNGDDGSKPNDSRESGRDPSSEIGGSDSEKEVDASGRQSGALPTPVVAPSTSGVQGTRDGATLTRKDVEGMLYDQRILFEMRLRTVKLEIMQHVTEEFARLRDFISTLVPPSSGTSTSTAAPVVNESNIWDDPHEDVYGGEMDLCLDDGGRPSPMGNLDVNDGQGSDVRSTHDDDCADEAEMQEGNAGEGSDKWSTHDDDHADEGEMHAVNDGEGGDELSTEDDDRTEEGDMQDMNDPGKTVPPSPTTTTRKAHRPMTSRR</sequence>